<dbReference type="SUPFAM" id="SSF50249">
    <property type="entry name" value="Nucleic acid-binding proteins"/>
    <property type="match status" value="1"/>
</dbReference>
<reference evidence="2" key="1">
    <citation type="submission" date="2020-05" db="EMBL/GenBank/DDBJ databases">
        <title>WGS assembly of Panicum virgatum.</title>
        <authorList>
            <person name="Lovell J.T."/>
            <person name="Jenkins J."/>
            <person name="Shu S."/>
            <person name="Juenger T.E."/>
            <person name="Schmutz J."/>
        </authorList>
    </citation>
    <scope>NUCLEOTIDE SEQUENCE</scope>
    <source>
        <strain evidence="2">AP13</strain>
    </source>
</reference>
<dbReference type="AlphaFoldDB" id="A0A8T0SQD1"/>
<dbReference type="EMBL" id="CM029045">
    <property type="protein sequence ID" value="KAG2600317.1"/>
    <property type="molecule type" value="Genomic_DNA"/>
</dbReference>
<gene>
    <name evidence="2" type="ORF">PVAP13_5KG470600</name>
</gene>
<comment type="caution">
    <text evidence="2">The sequence shown here is derived from an EMBL/GenBank/DDBJ whole genome shotgun (WGS) entry which is preliminary data.</text>
</comment>
<dbReference type="PANTHER" id="PTHR47165">
    <property type="entry name" value="OS03G0429900 PROTEIN"/>
    <property type="match status" value="1"/>
</dbReference>
<dbReference type="InterPro" id="IPR012340">
    <property type="entry name" value="NA-bd_OB-fold"/>
</dbReference>
<dbReference type="Gene3D" id="2.40.50.140">
    <property type="entry name" value="Nucleic acid-binding proteins"/>
    <property type="match status" value="1"/>
</dbReference>
<keyword evidence="3" id="KW-1185">Reference proteome</keyword>
<evidence type="ECO:0008006" key="4">
    <source>
        <dbReference type="Google" id="ProtNLM"/>
    </source>
</evidence>
<evidence type="ECO:0000313" key="3">
    <source>
        <dbReference type="Proteomes" id="UP000823388"/>
    </source>
</evidence>
<protein>
    <recommendedName>
        <fullName evidence="4">Replication factor A C-terminal domain-containing protein</fullName>
    </recommendedName>
</protein>
<feature type="compositionally biased region" description="Polar residues" evidence="1">
    <location>
        <begin position="182"/>
        <end position="194"/>
    </location>
</feature>
<dbReference type="PANTHER" id="PTHR47165:SF3">
    <property type="entry name" value="RETROTRANSPOSON-LIKE PROTEIN"/>
    <property type="match status" value="1"/>
</dbReference>
<name>A0A8T0SQD1_PANVG</name>
<proteinExistence type="predicted"/>
<accession>A0A8T0SQD1</accession>
<organism evidence="2 3">
    <name type="scientific">Panicum virgatum</name>
    <name type="common">Blackwell switchgrass</name>
    <dbReference type="NCBI Taxonomy" id="38727"/>
    <lineage>
        <taxon>Eukaryota</taxon>
        <taxon>Viridiplantae</taxon>
        <taxon>Streptophyta</taxon>
        <taxon>Embryophyta</taxon>
        <taxon>Tracheophyta</taxon>
        <taxon>Spermatophyta</taxon>
        <taxon>Magnoliopsida</taxon>
        <taxon>Liliopsida</taxon>
        <taxon>Poales</taxon>
        <taxon>Poaceae</taxon>
        <taxon>PACMAD clade</taxon>
        <taxon>Panicoideae</taxon>
        <taxon>Panicodae</taxon>
        <taxon>Paniceae</taxon>
        <taxon>Panicinae</taxon>
        <taxon>Panicum</taxon>
        <taxon>Panicum sect. Hiantes</taxon>
    </lineage>
</organism>
<feature type="region of interest" description="Disordered" evidence="1">
    <location>
        <begin position="172"/>
        <end position="263"/>
    </location>
</feature>
<evidence type="ECO:0000313" key="2">
    <source>
        <dbReference type="EMBL" id="KAG2600317.1"/>
    </source>
</evidence>
<dbReference type="Proteomes" id="UP000823388">
    <property type="component" value="Chromosome 5K"/>
</dbReference>
<feature type="compositionally biased region" description="Low complexity" evidence="1">
    <location>
        <begin position="250"/>
        <end position="263"/>
    </location>
</feature>
<evidence type="ECO:0000256" key="1">
    <source>
        <dbReference type="SAM" id="MobiDB-lite"/>
    </source>
</evidence>
<sequence length="263" mass="27670">MKTAKRHGDSYKCTNAKCNNIGIPNLRFKLSILASDDTNAAEFILLGRQAQRLTRKSADTLVAENPTDFISDEITRLLEKTFTWIVSFTDSTTDSGTITLQVNTVVGEVGQGGSIIPAMPTTSQISSLMLSEGATTSVHGASHQGASHQNQALPMSPLAACSVDSHVSNASPVRPVLPASDAPQTPQSVKSTANYKDKSENPAVKPSKSALVPQKTSTRKRSRSTSKGNVAKKLLIDDEADEDDGGSSGGAASADQQSPSKEA</sequence>